<comment type="catalytic activity">
    <reaction evidence="6">
        <text>6-methylsalicylate + H(+) = 3-methylphenol + CO2</text>
        <dbReference type="Rhea" id="RHEA:23112"/>
        <dbReference type="ChEBI" id="CHEBI:15378"/>
        <dbReference type="ChEBI" id="CHEBI:16526"/>
        <dbReference type="ChEBI" id="CHEBI:17231"/>
        <dbReference type="ChEBI" id="CHEBI:36658"/>
        <dbReference type="EC" id="4.1.1.52"/>
    </reaction>
    <physiologicalReaction direction="left-to-right" evidence="6">
        <dbReference type="Rhea" id="RHEA:23113"/>
    </physiologicalReaction>
</comment>
<keyword evidence="4" id="KW-0862">Zinc</keyword>
<evidence type="ECO:0000256" key="2">
    <source>
        <dbReference type="ARBA" id="ARBA00022723"/>
    </source>
</evidence>
<evidence type="ECO:0000313" key="10">
    <source>
        <dbReference type="EMBL" id="KAL2860718.1"/>
    </source>
</evidence>
<dbReference type="InterPro" id="IPR006680">
    <property type="entry name" value="Amidohydro-rel"/>
</dbReference>
<organism evidence="10 11">
    <name type="scientific">Aspergillus lucknowensis</name>
    <dbReference type="NCBI Taxonomy" id="176173"/>
    <lineage>
        <taxon>Eukaryota</taxon>
        <taxon>Fungi</taxon>
        <taxon>Dikarya</taxon>
        <taxon>Ascomycota</taxon>
        <taxon>Pezizomycotina</taxon>
        <taxon>Eurotiomycetes</taxon>
        <taxon>Eurotiomycetidae</taxon>
        <taxon>Eurotiales</taxon>
        <taxon>Aspergillaceae</taxon>
        <taxon>Aspergillus</taxon>
        <taxon>Aspergillus subgen. Nidulantes</taxon>
    </lineage>
</organism>
<dbReference type="RefSeq" id="XP_070880612.1">
    <property type="nucleotide sequence ID" value="XM_071027462.1"/>
</dbReference>
<dbReference type="Proteomes" id="UP001610432">
    <property type="component" value="Unassembled WGS sequence"/>
</dbReference>
<proteinExistence type="inferred from homology"/>
<dbReference type="InterPro" id="IPR032466">
    <property type="entry name" value="Metal_Hydrolase"/>
</dbReference>
<dbReference type="GeneID" id="98142534"/>
<evidence type="ECO:0000256" key="1">
    <source>
        <dbReference type="ARBA" id="ARBA00005871"/>
    </source>
</evidence>
<evidence type="ECO:0000256" key="6">
    <source>
        <dbReference type="ARBA" id="ARBA00036832"/>
    </source>
</evidence>
<dbReference type="PANTHER" id="PTHR21240:SF29">
    <property type="entry name" value="AMIDOHYDROLASE-RELATED DOMAIN-CONTAINING PROTEIN"/>
    <property type="match status" value="1"/>
</dbReference>
<feature type="domain" description="Amidohydrolase-related" evidence="9">
    <location>
        <begin position="6"/>
        <end position="295"/>
    </location>
</feature>
<comment type="caution">
    <text evidence="10">The sequence shown here is derived from an EMBL/GenBank/DDBJ whole genome shotgun (WGS) entry which is preliminary data.</text>
</comment>
<evidence type="ECO:0000256" key="4">
    <source>
        <dbReference type="ARBA" id="ARBA00022833"/>
    </source>
</evidence>
<evidence type="ECO:0000313" key="11">
    <source>
        <dbReference type="Proteomes" id="UP001610432"/>
    </source>
</evidence>
<dbReference type="EMBL" id="JBFXLQ010000087">
    <property type="protein sequence ID" value="KAL2860718.1"/>
    <property type="molecule type" value="Genomic_DNA"/>
</dbReference>
<keyword evidence="11" id="KW-1185">Reference proteome</keyword>
<evidence type="ECO:0000259" key="9">
    <source>
        <dbReference type="Pfam" id="PF04909"/>
    </source>
</evidence>
<keyword evidence="3 8" id="KW-0210">Decarboxylase</keyword>
<keyword evidence="5 8" id="KW-0456">Lyase</keyword>
<dbReference type="Gene3D" id="3.20.20.140">
    <property type="entry name" value="Metal-dependent hydrolases"/>
    <property type="match status" value="1"/>
</dbReference>
<keyword evidence="2" id="KW-0479">Metal-binding</keyword>
<evidence type="ECO:0000256" key="5">
    <source>
        <dbReference type="ARBA" id="ARBA00023239"/>
    </source>
</evidence>
<evidence type="ECO:0000256" key="8">
    <source>
        <dbReference type="RuleBase" id="RU366045"/>
    </source>
</evidence>
<evidence type="ECO:0000256" key="7">
    <source>
        <dbReference type="ARBA" id="ARBA00038889"/>
    </source>
</evidence>
<dbReference type="EC" id="4.1.1.52" evidence="7"/>
<accession>A0ABR4L844</accession>
<reference evidence="10 11" key="1">
    <citation type="submission" date="2024-07" db="EMBL/GenBank/DDBJ databases">
        <title>Section-level genome sequencing and comparative genomics of Aspergillus sections Usti and Cavernicolus.</title>
        <authorList>
            <consortium name="Lawrence Berkeley National Laboratory"/>
            <person name="Nybo J.L."/>
            <person name="Vesth T.C."/>
            <person name="Theobald S."/>
            <person name="Frisvad J.C."/>
            <person name="Larsen T.O."/>
            <person name="Kjaerboelling I."/>
            <person name="Rothschild-Mancinelli K."/>
            <person name="Lyhne E.K."/>
            <person name="Kogle M.E."/>
            <person name="Barry K."/>
            <person name="Clum A."/>
            <person name="Na H."/>
            <person name="Ledsgaard L."/>
            <person name="Lin J."/>
            <person name="Lipzen A."/>
            <person name="Kuo A."/>
            <person name="Riley R."/>
            <person name="Mondo S."/>
            <person name="Labutti K."/>
            <person name="Haridas S."/>
            <person name="Pangalinan J."/>
            <person name="Salamov A.A."/>
            <person name="Simmons B.A."/>
            <person name="Magnuson J.K."/>
            <person name="Chen J."/>
            <person name="Drula E."/>
            <person name="Henrissat B."/>
            <person name="Wiebenga A."/>
            <person name="Lubbers R.J."/>
            <person name="Gomes A.C."/>
            <person name="Macurrencykelacurrency M.R."/>
            <person name="Stajich J."/>
            <person name="Grigoriev I.V."/>
            <person name="Mortensen U.H."/>
            <person name="De Vries R.P."/>
            <person name="Baker S.E."/>
            <person name="Andersen M.R."/>
        </authorList>
    </citation>
    <scope>NUCLEOTIDE SEQUENCE [LARGE SCALE GENOMIC DNA]</scope>
    <source>
        <strain evidence="10 11">CBS 449.75</strain>
    </source>
</reference>
<dbReference type="InterPro" id="IPR032465">
    <property type="entry name" value="ACMSD"/>
</dbReference>
<name>A0ABR4L844_9EURO</name>
<dbReference type="CDD" id="cd01292">
    <property type="entry name" value="metallo-dependent_hydrolases"/>
    <property type="match status" value="1"/>
</dbReference>
<dbReference type="SUPFAM" id="SSF51556">
    <property type="entry name" value="Metallo-dependent hydrolases"/>
    <property type="match status" value="1"/>
</dbReference>
<dbReference type="PANTHER" id="PTHR21240">
    <property type="entry name" value="2-AMINO-3-CARBOXYLMUCONATE-6-SEMIALDEHYDE DECARBOXYLASE"/>
    <property type="match status" value="1"/>
</dbReference>
<sequence length="315" mass="34677">MGPLKIDTHQHVFPPLLKNAIAENPNLPKGLPSVEWSPKTTLEFMSRNNIGTSILSCAVPLAVLGQGNASKAATFARKVNDYLASIRDRYPEQFGFFAALPSLEDTDNCIEEIRYALTTLKADGVSLFTSYNDKYLGHPDFEPIWAELNTHAAVIFTHPTIEGSMEKAITQPFTIPPPIVDWSHETTRTAVHLILTNTLRRFDACRIILSHGGGTLPFVASRVADSDIQTRISGKSREEFLEDAKRFYFDLALVGHPMPLGLVLGFAETGHVLYGTDYPFVGEDAVAEGWQSVGDEGLVLETRRAAQALIPRLAD</sequence>
<protein>
    <recommendedName>
        <fullName evidence="7">6-methylsalicylate decarboxylase</fullName>
        <ecNumber evidence="7">4.1.1.52</ecNumber>
    </recommendedName>
</protein>
<dbReference type="Pfam" id="PF04909">
    <property type="entry name" value="Amidohydro_2"/>
    <property type="match status" value="1"/>
</dbReference>
<gene>
    <name evidence="10" type="ORF">BJX67DRAFT_328278</name>
</gene>
<comment type="similarity">
    <text evidence="1">Belongs to the metallo-dependent hydrolases superfamily. ACMSD family.</text>
</comment>
<evidence type="ECO:0000256" key="3">
    <source>
        <dbReference type="ARBA" id="ARBA00022793"/>
    </source>
</evidence>